<dbReference type="InterPro" id="IPR036873">
    <property type="entry name" value="Rhodanese-like_dom_sf"/>
</dbReference>
<sequence length="121" mass="12976">MTQDQQTLLLIGAGAITIYYLYKKFKMGGNKVKLKEMLKQGAKVIDVRSPGEFAGGHYSGAINIPVDQLPAKIATLGSKEQPVIVYCASGMRSSSAQRVLVSAGFTNVENGINHMNLMSLG</sequence>
<proteinExistence type="predicted"/>
<evidence type="ECO:0000259" key="2">
    <source>
        <dbReference type="PROSITE" id="PS50206"/>
    </source>
</evidence>
<dbReference type="PANTHER" id="PTHR43031:SF1">
    <property type="entry name" value="PYRIDINE NUCLEOTIDE-DISULPHIDE OXIDOREDUCTASE"/>
    <property type="match status" value="1"/>
</dbReference>
<gene>
    <name evidence="3" type="ordered locus">Turpa_1137</name>
</gene>
<reference evidence="3 4" key="1">
    <citation type="submission" date="2012-06" db="EMBL/GenBank/DDBJ databases">
        <title>The complete chromosome of genome of Turneriella parva DSM 21527.</title>
        <authorList>
            <consortium name="US DOE Joint Genome Institute (JGI-PGF)"/>
            <person name="Lucas S."/>
            <person name="Han J."/>
            <person name="Lapidus A."/>
            <person name="Bruce D."/>
            <person name="Goodwin L."/>
            <person name="Pitluck S."/>
            <person name="Peters L."/>
            <person name="Kyrpides N."/>
            <person name="Mavromatis K."/>
            <person name="Ivanova N."/>
            <person name="Mikhailova N."/>
            <person name="Chertkov O."/>
            <person name="Detter J.C."/>
            <person name="Tapia R."/>
            <person name="Han C."/>
            <person name="Land M."/>
            <person name="Hauser L."/>
            <person name="Markowitz V."/>
            <person name="Cheng J.-F."/>
            <person name="Hugenholtz P."/>
            <person name="Woyke T."/>
            <person name="Wu D."/>
            <person name="Gronow S."/>
            <person name="Wellnitz S."/>
            <person name="Brambilla E."/>
            <person name="Klenk H.-P."/>
            <person name="Eisen J.A."/>
        </authorList>
    </citation>
    <scope>NUCLEOTIDE SEQUENCE [LARGE SCALE GENOMIC DNA]</scope>
    <source>
        <strain evidence="4">ATCC BAA-1111 / DSM 21527 / NCTC 11395 / H</strain>
    </source>
</reference>
<organism evidence="3 4">
    <name type="scientific">Turneriella parva (strain ATCC BAA-1111 / DSM 21527 / NCTC 11395 / H)</name>
    <name type="common">Leptospira parva</name>
    <dbReference type="NCBI Taxonomy" id="869212"/>
    <lineage>
        <taxon>Bacteria</taxon>
        <taxon>Pseudomonadati</taxon>
        <taxon>Spirochaetota</taxon>
        <taxon>Spirochaetia</taxon>
        <taxon>Leptospirales</taxon>
        <taxon>Leptospiraceae</taxon>
        <taxon>Turneriella</taxon>
    </lineage>
</organism>
<protein>
    <submittedName>
        <fullName evidence="3">Rhodanese-like protein</fullName>
    </submittedName>
</protein>
<dbReference type="Proteomes" id="UP000006048">
    <property type="component" value="Chromosome"/>
</dbReference>
<name>I4B3C8_TURPD</name>
<dbReference type="PROSITE" id="PS50206">
    <property type="entry name" value="RHODANESE_3"/>
    <property type="match status" value="1"/>
</dbReference>
<dbReference type="RefSeq" id="WP_014802302.1">
    <property type="nucleotide sequence ID" value="NC_018020.1"/>
</dbReference>
<evidence type="ECO:0000256" key="1">
    <source>
        <dbReference type="SAM" id="Phobius"/>
    </source>
</evidence>
<dbReference type="PANTHER" id="PTHR43031">
    <property type="entry name" value="FAD-DEPENDENT OXIDOREDUCTASE"/>
    <property type="match status" value="1"/>
</dbReference>
<feature type="transmembrane region" description="Helical" evidence="1">
    <location>
        <begin position="6"/>
        <end position="22"/>
    </location>
</feature>
<dbReference type="HOGENOM" id="CLU_089574_15_4_12"/>
<dbReference type="Pfam" id="PF00581">
    <property type="entry name" value="Rhodanese"/>
    <property type="match status" value="1"/>
</dbReference>
<dbReference type="SUPFAM" id="SSF52821">
    <property type="entry name" value="Rhodanese/Cell cycle control phosphatase"/>
    <property type="match status" value="1"/>
</dbReference>
<feature type="domain" description="Rhodanese" evidence="2">
    <location>
        <begin position="38"/>
        <end position="110"/>
    </location>
</feature>
<dbReference type="STRING" id="869212.Turpa_1137"/>
<evidence type="ECO:0000313" key="4">
    <source>
        <dbReference type="Proteomes" id="UP000006048"/>
    </source>
</evidence>
<dbReference type="Gene3D" id="3.40.250.10">
    <property type="entry name" value="Rhodanese-like domain"/>
    <property type="match status" value="1"/>
</dbReference>
<dbReference type="CDD" id="cd00158">
    <property type="entry name" value="RHOD"/>
    <property type="match status" value="1"/>
</dbReference>
<dbReference type="InterPro" id="IPR050229">
    <property type="entry name" value="GlpE_sulfurtransferase"/>
</dbReference>
<evidence type="ECO:0000313" key="3">
    <source>
        <dbReference type="EMBL" id="AFM11785.1"/>
    </source>
</evidence>
<dbReference type="AlphaFoldDB" id="I4B3C8"/>
<dbReference type="InterPro" id="IPR001763">
    <property type="entry name" value="Rhodanese-like_dom"/>
</dbReference>
<keyword evidence="1" id="KW-1133">Transmembrane helix</keyword>
<keyword evidence="1" id="KW-0472">Membrane</keyword>
<dbReference type="SMART" id="SM00450">
    <property type="entry name" value="RHOD"/>
    <property type="match status" value="1"/>
</dbReference>
<accession>I4B3C8</accession>
<dbReference type="EMBL" id="CP002959">
    <property type="protein sequence ID" value="AFM11785.1"/>
    <property type="molecule type" value="Genomic_DNA"/>
</dbReference>
<keyword evidence="4" id="KW-1185">Reference proteome</keyword>
<keyword evidence="1" id="KW-0812">Transmembrane</keyword>
<dbReference type="KEGG" id="tpx:Turpa_1137"/>